<dbReference type="PANTHER" id="PTHR33445:SF1">
    <property type="entry name" value="ATP SYNTHASE SUBUNIT B"/>
    <property type="match status" value="1"/>
</dbReference>
<keyword evidence="3 13" id="KW-0813">Transport</keyword>
<dbReference type="EMBL" id="BAAAUG010000094">
    <property type="protein sequence ID" value="GAA3123602.1"/>
    <property type="molecule type" value="Genomic_DNA"/>
</dbReference>
<name>A0ABP6MRM7_9ACTN</name>
<dbReference type="SUPFAM" id="SSF81573">
    <property type="entry name" value="F1F0 ATP synthase subunit B, membrane domain"/>
    <property type="match status" value="1"/>
</dbReference>
<accession>A0ABP6MRM7</accession>
<dbReference type="InterPro" id="IPR028987">
    <property type="entry name" value="ATP_synth_B-like_membr_sf"/>
</dbReference>
<evidence type="ECO:0000256" key="15">
    <source>
        <dbReference type="SAM" id="Phobius"/>
    </source>
</evidence>
<evidence type="ECO:0000256" key="12">
    <source>
        <dbReference type="ARBA" id="ARBA00025830"/>
    </source>
</evidence>
<feature type="coiled-coil region" evidence="14">
    <location>
        <begin position="58"/>
        <end position="96"/>
    </location>
</feature>
<reference evidence="17" key="1">
    <citation type="journal article" date="2019" name="Int. J. Syst. Evol. Microbiol.">
        <title>The Global Catalogue of Microorganisms (GCM) 10K type strain sequencing project: providing services to taxonomists for standard genome sequencing and annotation.</title>
        <authorList>
            <consortium name="The Broad Institute Genomics Platform"/>
            <consortium name="The Broad Institute Genome Sequencing Center for Infectious Disease"/>
            <person name="Wu L."/>
            <person name="Ma J."/>
        </authorList>
    </citation>
    <scope>NUCLEOTIDE SEQUENCE [LARGE SCALE GENOMIC DNA]</scope>
    <source>
        <strain evidence="17">JCM 9092</strain>
    </source>
</reference>
<comment type="subcellular location">
    <subcellularLocation>
        <location evidence="1">Cell membrane</location>
        <topology evidence="1">Single-pass membrane protein</topology>
    </subcellularLocation>
</comment>
<dbReference type="PANTHER" id="PTHR33445">
    <property type="entry name" value="ATP SYNTHASE SUBUNIT B', CHLOROPLASTIC"/>
    <property type="match status" value="1"/>
</dbReference>
<keyword evidence="14" id="KW-0175">Coiled coil</keyword>
<dbReference type="Proteomes" id="UP001501637">
    <property type="component" value="Unassembled WGS sequence"/>
</dbReference>
<protein>
    <submittedName>
        <fullName evidence="16">F0F1 ATP synthase subunit B</fullName>
    </submittedName>
</protein>
<evidence type="ECO:0000256" key="3">
    <source>
        <dbReference type="ARBA" id="ARBA00022448"/>
    </source>
</evidence>
<evidence type="ECO:0000256" key="5">
    <source>
        <dbReference type="ARBA" id="ARBA00022692"/>
    </source>
</evidence>
<evidence type="ECO:0000256" key="1">
    <source>
        <dbReference type="ARBA" id="ARBA00004162"/>
    </source>
</evidence>
<evidence type="ECO:0000256" key="10">
    <source>
        <dbReference type="ARBA" id="ARBA00023310"/>
    </source>
</evidence>
<dbReference type="InterPro" id="IPR050059">
    <property type="entry name" value="ATP_synthase_B_chain"/>
</dbReference>
<feature type="transmembrane region" description="Helical" evidence="15">
    <location>
        <begin position="15"/>
        <end position="32"/>
    </location>
</feature>
<comment type="function">
    <text evidence="11">F(1)F(0) ATP synthase produces ATP from ADP in the presence of a proton or sodium gradient. F-type ATPases consist of two structural domains, F(1) containing the extramembraneous catalytic core and F(0) containing the membrane proton channel, linked together by a central stalk and a peripheral stalk. During catalysis, ATP synthesis in the catalytic domain of F(1) is coupled via a rotary mechanism of the central stalk subunits to proton translocation.</text>
</comment>
<evidence type="ECO:0000313" key="17">
    <source>
        <dbReference type="Proteomes" id="UP001501637"/>
    </source>
</evidence>
<evidence type="ECO:0000256" key="13">
    <source>
        <dbReference type="RuleBase" id="RU003848"/>
    </source>
</evidence>
<evidence type="ECO:0000256" key="11">
    <source>
        <dbReference type="ARBA" id="ARBA00025198"/>
    </source>
</evidence>
<comment type="caution">
    <text evidence="16">The sequence shown here is derived from an EMBL/GenBank/DDBJ whole genome shotgun (WGS) entry which is preliminary data.</text>
</comment>
<dbReference type="Gene3D" id="1.20.5.620">
    <property type="entry name" value="F1F0 ATP synthase subunit B, membrane domain"/>
    <property type="match status" value="1"/>
</dbReference>
<dbReference type="InterPro" id="IPR002146">
    <property type="entry name" value="ATP_synth_b/b'su_bac/chlpt"/>
</dbReference>
<keyword evidence="6 13" id="KW-0375">Hydrogen ion transport</keyword>
<evidence type="ECO:0000256" key="4">
    <source>
        <dbReference type="ARBA" id="ARBA00022547"/>
    </source>
</evidence>
<keyword evidence="5 13" id="KW-0812">Transmembrane</keyword>
<organism evidence="16 17">
    <name type="scientific">Streptomyces rectiviolaceus</name>
    <dbReference type="NCBI Taxonomy" id="332591"/>
    <lineage>
        <taxon>Bacteria</taxon>
        <taxon>Bacillati</taxon>
        <taxon>Actinomycetota</taxon>
        <taxon>Actinomycetes</taxon>
        <taxon>Kitasatosporales</taxon>
        <taxon>Streptomycetaceae</taxon>
        <taxon>Streptomyces</taxon>
    </lineage>
</organism>
<keyword evidence="7 15" id="KW-1133">Transmembrane helix</keyword>
<keyword evidence="8 13" id="KW-0406">Ion transport</keyword>
<evidence type="ECO:0000256" key="7">
    <source>
        <dbReference type="ARBA" id="ARBA00022989"/>
    </source>
</evidence>
<keyword evidence="9 15" id="KW-0472">Membrane</keyword>
<sequence>MQLIPMQLGPINPDVESLAVGVVLFGSLYVFVRRMVLRVNRVLEERATILEGVTGGPAAELRREAERIRAEHEATLAEARHEAAQVRQQAREEGAALIAAAREDGVRERDEVLAGGKAGIETERVSAEAELRGHVSELASELASRIVGEPLAAATGSGR</sequence>
<dbReference type="RefSeq" id="WP_344524456.1">
    <property type="nucleotide sequence ID" value="NZ_BAAAUG010000094.1"/>
</dbReference>
<comment type="subunit">
    <text evidence="12">F-type ATPases have 2 components, F(1) - the catalytic core - and F(0) - the membrane proton channel. F(1) has five subunits: alpha(3), beta(3), gamma(1), delta(1), epsilon(1). F(0) has three main subunits: a(1), b(2) and c(10-14). The alpha and beta chains form an alternating ring which encloses part of the gamma chain. F(1) is attached to F(0) by a central stalk formed by the gamma and epsilon chains, while a peripheral stalk is formed by the delta and b chains.</text>
</comment>
<gene>
    <name evidence="16" type="ORF">GCM10010449_51770</name>
</gene>
<keyword evidence="4 13" id="KW-0138">CF(0)</keyword>
<keyword evidence="10" id="KW-0066">ATP synthesis</keyword>
<dbReference type="CDD" id="cd06503">
    <property type="entry name" value="ATP-synt_Fo_b"/>
    <property type="match status" value="1"/>
</dbReference>
<evidence type="ECO:0000256" key="2">
    <source>
        <dbReference type="ARBA" id="ARBA00005513"/>
    </source>
</evidence>
<evidence type="ECO:0000256" key="8">
    <source>
        <dbReference type="ARBA" id="ARBA00023065"/>
    </source>
</evidence>
<evidence type="ECO:0000256" key="9">
    <source>
        <dbReference type="ARBA" id="ARBA00023136"/>
    </source>
</evidence>
<evidence type="ECO:0000256" key="14">
    <source>
        <dbReference type="SAM" id="Coils"/>
    </source>
</evidence>
<comment type="similarity">
    <text evidence="2 13">Belongs to the ATPase B chain family.</text>
</comment>
<evidence type="ECO:0000313" key="16">
    <source>
        <dbReference type="EMBL" id="GAA3123602.1"/>
    </source>
</evidence>
<evidence type="ECO:0000256" key="6">
    <source>
        <dbReference type="ARBA" id="ARBA00022781"/>
    </source>
</evidence>
<keyword evidence="17" id="KW-1185">Reference proteome</keyword>
<proteinExistence type="inferred from homology"/>
<dbReference type="Pfam" id="PF00430">
    <property type="entry name" value="ATP-synt_B"/>
    <property type="match status" value="1"/>
</dbReference>